<evidence type="ECO:0000256" key="2">
    <source>
        <dbReference type="ARBA" id="ARBA00022448"/>
    </source>
</evidence>
<dbReference type="PANTHER" id="PTHR32196">
    <property type="entry name" value="ABC TRANSPORTER PERMEASE PROTEIN YPHD-RELATED-RELATED"/>
    <property type="match status" value="1"/>
</dbReference>
<keyword evidence="6 9" id="KW-1133">Transmembrane helix</keyword>
<evidence type="ECO:0000313" key="10">
    <source>
        <dbReference type="EMBL" id="NSG85285.1"/>
    </source>
</evidence>
<dbReference type="EMBL" id="JAAITS010000017">
    <property type="protein sequence ID" value="NSG85285.1"/>
    <property type="molecule type" value="Genomic_DNA"/>
</dbReference>
<dbReference type="RefSeq" id="WP_118583531.1">
    <property type="nucleotide sequence ID" value="NZ_JAAITS010000017.1"/>
</dbReference>
<evidence type="ECO:0000256" key="1">
    <source>
        <dbReference type="ARBA" id="ARBA00004651"/>
    </source>
</evidence>
<feature type="transmembrane region" description="Helical" evidence="9">
    <location>
        <begin position="102"/>
        <end position="121"/>
    </location>
</feature>
<evidence type="ECO:0000256" key="7">
    <source>
        <dbReference type="ARBA" id="ARBA00023136"/>
    </source>
</evidence>
<name>A0ABX2H7I2_9FIRM</name>
<evidence type="ECO:0000256" key="5">
    <source>
        <dbReference type="ARBA" id="ARBA00022692"/>
    </source>
</evidence>
<keyword evidence="7 9" id="KW-0472">Membrane</keyword>
<evidence type="ECO:0000256" key="3">
    <source>
        <dbReference type="ARBA" id="ARBA00022475"/>
    </source>
</evidence>
<evidence type="ECO:0000313" key="11">
    <source>
        <dbReference type="Proteomes" id="UP001644719"/>
    </source>
</evidence>
<dbReference type="Proteomes" id="UP001644719">
    <property type="component" value="Unassembled WGS sequence"/>
</dbReference>
<evidence type="ECO:0000256" key="8">
    <source>
        <dbReference type="ARBA" id="ARBA00039381"/>
    </source>
</evidence>
<accession>A0ABX2H7I2</accession>
<feature type="transmembrane region" description="Helical" evidence="9">
    <location>
        <begin position="220"/>
        <end position="240"/>
    </location>
</feature>
<keyword evidence="4" id="KW-0997">Cell inner membrane</keyword>
<feature type="transmembrane region" description="Helical" evidence="9">
    <location>
        <begin position="54"/>
        <end position="82"/>
    </location>
</feature>
<keyword evidence="2" id="KW-0813">Transport</keyword>
<keyword evidence="11" id="KW-1185">Reference proteome</keyword>
<keyword evidence="5 9" id="KW-0812">Transmembrane</keyword>
<feature type="transmembrane region" description="Helical" evidence="9">
    <location>
        <begin position="128"/>
        <end position="148"/>
    </location>
</feature>
<proteinExistence type="predicted"/>
<sequence>MGEANAVKKNNFIQMLMRPQVLVYVILIIMLIIANIVSPGYLKGKHLLSMLRIAAFLGIVCIGQNLVILIGGIDMGVPYVIMIGNVIGAEILKGQDSNIGKALVAVILAGAIIGIIESIGINYFKINAFIMTLGMGIIVEGVAMVTTGGAPKGSSSPMLTKLTSMNTIGGISGIIIIWVIVSAIFIIVMKYTKFGRYVYALGANSTGARFSGVHTKKIRALVYIVSPIVCAFVGFMLVGYTGTTYLEVGDSYDPSNIAAVILGGTAVTGGRGSYVGTIAGVLIMTILTDFLTILNVNEAIRTMVNGIVLIVLLIAYSRNNTKDV</sequence>
<evidence type="ECO:0000256" key="9">
    <source>
        <dbReference type="SAM" id="Phobius"/>
    </source>
</evidence>
<dbReference type="PANTHER" id="PTHR32196:SF71">
    <property type="entry name" value="AUTOINDUCER 2 IMPORT SYSTEM PERMEASE PROTEIN LSRD"/>
    <property type="match status" value="1"/>
</dbReference>
<feature type="transmembrane region" description="Helical" evidence="9">
    <location>
        <begin position="168"/>
        <end position="188"/>
    </location>
</feature>
<comment type="subcellular location">
    <subcellularLocation>
        <location evidence="1">Cell membrane</location>
        <topology evidence="1">Multi-pass membrane protein</topology>
    </subcellularLocation>
</comment>
<dbReference type="CDD" id="cd06579">
    <property type="entry name" value="TM_PBP1_transp_AraH_like"/>
    <property type="match status" value="1"/>
</dbReference>
<gene>
    <name evidence="10" type="ORF">G5B17_07535</name>
</gene>
<evidence type="ECO:0000256" key="6">
    <source>
        <dbReference type="ARBA" id="ARBA00022989"/>
    </source>
</evidence>
<protein>
    <recommendedName>
        <fullName evidence="8">Autoinducer 2 import system permease protein LsrD</fullName>
    </recommendedName>
</protein>
<feature type="transmembrane region" description="Helical" evidence="9">
    <location>
        <begin position="21"/>
        <end position="42"/>
    </location>
</feature>
<keyword evidence="3" id="KW-1003">Cell membrane</keyword>
<dbReference type="GeneID" id="69514048"/>
<evidence type="ECO:0000256" key="4">
    <source>
        <dbReference type="ARBA" id="ARBA00022519"/>
    </source>
</evidence>
<organism evidence="10 11">
    <name type="scientific">Blautia faecis</name>
    <dbReference type="NCBI Taxonomy" id="871665"/>
    <lineage>
        <taxon>Bacteria</taxon>
        <taxon>Bacillati</taxon>
        <taxon>Bacillota</taxon>
        <taxon>Clostridia</taxon>
        <taxon>Lachnospirales</taxon>
        <taxon>Lachnospiraceae</taxon>
        <taxon>Blautia</taxon>
    </lineage>
</organism>
<dbReference type="InterPro" id="IPR001851">
    <property type="entry name" value="ABC_transp_permease"/>
</dbReference>
<reference evidence="10 11" key="1">
    <citation type="journal article" date="2020" name="Cell Host Microbe">
        <title>Functional and Genomic Variation between Human-Derived Isolates of Lachnospiraceae Reveals Inter- and Intra-Species Diversity.</title>
        <authorList>
            <person name="Sorbara M.T."/>
            <person name="Littmann E.R."/>
            <person name="Fontana E."/>
            <person name="Moody T.U."/>
            <person name="Kohout C.E."/>
            <person name="Gjonbalaj M."/>
            <person name="Eaton V."/>
            <person name="Seok R."/>
            <person name="Leiner I.M."/>
            <person name="Pamer E.G."/>
        </authorList>
    </citation>
    <scope>NUCLEOTIDE SEQUENCE [LARGE SCALE GENOMIC DNA]</scope>
    <source>
        <strain evidence="10 11">MSK.17.74</strain>
    </source>
</reference>
<feature type="transmembrane region" description="Helical" evidence="9">
    <location>
        <begin position="260"/>
        <end position="287"/>
    </location>
</feature>
<dbReference type="Pfam" id="PF02653">
    <property type="entry name" value="BPD_transp_2"/>
    <property type="match status" value="1"/>
</dbReference>
<comment type="caution">
    <text evidence="10">The sequence shown here is derived from an EMBL/GenBank/DDBJ whole genome shotgun (WGS) entry which is preliminary data.</text>
</comment>